<evidence type="ECO:0000313" key="7">
    <source>
        <dbReference type="Proteomes" id="UP000278886"/>
    </source>
</evidence>
<dbReference type="InterPro" id="IPR009057">
    <property type="entry name" value="Homeodomain-like_sf"/>
</dbReference>
<dbReference type="PANTHER" id="PTHR30055:SF234">
    <property type="entry name" value="HTH-TYPE TRANSCRIPTIONAL REGULATOR BETI"/>
    <property type="match status" value="1"/>
</dbReference>
<dbReference type="KEGG" id="lyd:D7I47_03445"/>
<gene>
    <name evidence="6" type="ORF">D7I47_03445</name>
</gene>
<dbReference type="GO" id="GO:0003700">
    <property type="term" value="F:DNA-binding transcription factor activity"/>
    <property type="evidence" value="ECO:0007669"/>
    <property type="project" value="TreeGrafter"/>
</dbReference>
<dbReference type="PROSITE" id="PS01081">
    <property type="entry name" value="HTH_TETR_1"/>
    <property type="match status" value="1"/>
</dbReference>
<proteinExistence type="predicted"/>
<dbReference type="Pfam" id="PF00440">
    <property type="entry name" value="TetR_N"/>
    <property type="match status" value="1"/>
</dbReference>
<dbReference type="RefSeq" id="WP_120761748.1">
    <property type="nucleotide sequence ID" value="NZ_CP032630.1"/>
</dbReference>
<organism evidence="6 7">
    <name type="scientific">Protaetiibacter intestinalis</name>
    <dbReference type="NCBI Taxonomy" id="2419774"/>
    <lineage>
        <taxon>Bacteria</taxon>
        <taxon>Bacillati</taxon>
        <taxon>Actinomycetota</taxon>
        <taxon>Actinomycetes</taxon>
        <taxon>Micrococcales</taxon>
        <taxon>Microbacteriaceae</taxon>
        <taxon>Protaetiibacter</taxon>
    </lineage>
</organism>
<dbReference type="Gene3D" id="1.10.357.10">
    <property type="entry name" value="Tetracycline Repressor, domain 2"/>
    <property type="match status" value="1"/>
</dbReference>
<dbReference type="InterPro" id="IPR023772">
    <property type="entry name" value="DNA-bd_HTH_TetR-type_CS"/>
</dbReference>
<dbReference type="Proteomes" id="UP000278886">
    <property type="component" value="Chromosome"/>
</dbReference>
<dbReference type="EMBL" id="CP032630">
    <property type="protein sequence ID" value="AYF97397.1"/>
    <property type="molecule type" value="Genomic_DNA"/>
</dbReference>
<keyword evidence="7" id="KW-1185">Reference proteome</keyword>
<dbReference type="PRINTS" id="PR00455">
    <property type="entry name" value="HTHTETR"/>
</dbReference>
<protein>
    <submittedName>
        <fullName evidence="6">TetR/AcrR family transcriptional regulator</fullName>
    </submittedName>
</protein>
<name>A0A387B513_9MICO</name>
<keyword evidence="3" id="KW-0804">Transcription</keyword>
<accession>A0A387B513</accession>
<dbReference type="PANTHER" id="PTHR30055">
    <property type="entry name" value="HTH-TYPE TRANSCRIPTIONAL REGULATOR RUTR"/>
    <property type="match status" value="1"/>
</dbReference>
<dbReference type="InterPro" id="IPR050109">
    <property type="entry name" value="HTH-type_TetR-like_transc_reg"/>
</dbReference>
<evidence type="ECO:0000256" key="4">
    <source>
        <dbReference type="PROSITE-ProRule" id="PRU00335"/>
    </source>
</evidence>
<keyword evidence="1" id="KW-0805">Transcription regulation</keyword>
<evidence type="ECO:0000256" key="1">
    <source>
        <dbReference type="ARBA" id="ARBA00023015"/>
    </source>
</evidence>
<sequence length="214" mass="23273">MESSAPSPGRQARRKAATRRAIMEAADRLFTERGYVETTMEDIAEAADVGVRTIYLHFDGKSGILLAHFDDWLDAFVDALRARPVDEPVPDAIAAALARMVADGWTDRSYGEMTRPHPTVQFIGDGALEIAGHIMHSWVRAQERLAADVAERGGHSPDALEPWSRAAEIFAAWTATILYARDGYARGELPAGESGNTIGARIARQVADGSASRR</sequence>
<dbReference type="AlphaFoldDB" id="A0A387B513"/>
<evidence type="ECO:0000259" key="5">
    <source>
        <dbReference type="PROSITE" id="PS50977"/>
    </source>
</evidence>
<dbReference type="SUPFAM" id="SSF46689">
    <property type="entry name" value="Homeodomain-like"/>
    <property type="match status" value="1"/>
</dbReference>
<evidence type="ECO:0000256" key="3">
    <source>
        <dbReference type="ARBA" id="ARBA00023163"/>
    </source>
</evidence>
<feature type="domain" description="HTH tetR-type" evidence="5">
    <location>
        <begin position="16"/>
        <end position="76"/>
    </location>
</feature>
<dbReference type="InterPro" id="IPR001647">
    <property type="entry name" value="HTH_TetR"/>
</dbReference>
<evidence type="ECO:0000313" key="6">
    <source>
        <dbReference type="EMBL" id="AYF97397.1"/>
    </source>
</evidence>
<reference evidence="7" key="1">
    <citation type="submission" date="2018-09" db="EMBL/GenBank/DDBJ databases">
        <title>Genome sequencing of strain 2DFWR-13.</title>
        <authorList>
            <person name="Heo J."/>
            <person name="Kim S.-J."/>
            <person name="Kwon S.-W."/>
        </authorList>
    </citation>
    <scope>NUCLEOTIDE SEQUENCE [LARGE SCALE GENOMIC DNA]</scope>
    <source>
        <strain evidence="7">2DFWR-13</strain>
    </source>
</reference>
<keyword evidence="2 4" id="KW-0238">DNA-binding</keyword>
<feature type="DNA-binding region" description="H-T-H motif" evidence="4">
    <location>
        <begin position="39"/>
        <end position="58"/>
    </location>
</feature>
<dbReference type="GO" id="GO:0000976">
    <property type="term" value="F:transcription cis-regulatory region binding"/>
    <property type="evidence" value="ECO:0007669"/>
    <property type="project" value="TreeGrafter"/>
</dbReference>
<dbReference type="PROSITE" id="PS50977">
    <property type="entry name" value="HTH_TETR_2"/>
    <property type="match status" value="1"/>
</dbReference>
<evidence type="ECO:0000256" key="2">
    <source>
        <dbReference type="ARBA" id="ARBA00023125"/>
    </source>
</evidence>
<dbReference type="OrthoDB" id="116659at2"/>